<sequence length="450" mass="49690">MENTSEFDSASSAAAGVYRQNAFYYRMDSMFDLDPDEGDPLPSAVPFHAHEYVHFLHNASTTAGNAYLVSNLILLRALAAGTNEFGHFLGPGTLKPDQLAFLNFVGGVIHGQLGATSSKKLGSNTDIQAWECSAAQIETTELGTSVHSTFVADDGTGAKKFERIAIGLSFVTEGVAYEIDREMRRLGGVSVDRLDEGTRVFPYLAYRLLVRNWSKRDLAARDYIAIGISALHSNAAGYGLAEICRRLKETTVPVDEVLDLARSQWDKVRSNVLDQMRQQQIDLDPGDVIWSAMGEYMALVEAGARLRRNRWAPELEFLSEIMTVDGFKKAVGTMLDCLVIQGKPDNAHDMYWHGPNVVARTEKKKQRLGALQSALHFSQLHISADGAIHATEALPSTKCPFAGGCGVELWERFPQECRSRPWMRVLATSTKEKGCWYVTGVKALQYASRS</sequence>
<gene>
    <name evidence="1" type="ORF">AVE30378_02657</name>
</gene>
<proteinExistence type="predicted"/>
<accession>A0A446CIB0</accession>
<reference evidence="1 2" key="1">
    <citation type="submission" date="2018-07" db="EMBL/GenBank/DDBJ databases">
        <authorList>
            <person name="Peeters C."/>
        </authorList>
    </citation>
    <scope>NUCLEOTIDE SEQUENCE [LARGE SCALE GENOMIC DNA]</scope>
    <source>
        <strain evidence="1 2">LMG 30378</strain>
    </source>
</reference>
<dbReference type="AlphaFoldDB" id="A0A446CIB0"/>
<dbReference type="Proteomes" id="UP000289465">
    <property type="component" value="Unassembled WGS sequence"/>
</dbReference>
<protein>
    <submittedName>
        <fullName evidence="1">Uncharacterized protein</fullName>
    </submittedName>
</protein>
<dbReference type="EMBL" id="UFQC01000012">
    <property type="protein sequence ID" value="SSW67620.1"/>
    <property type="molecule type" value="Genomic_DNA"/>
</dbReference>
<evidence type="ECO:0000313" key="1">
    <source>
        <dbReference type="EMBL" id="SSW67620.1"/>
    </source>
</evidence>
<name>A0A446CIB0_9BURK</name>
<evidence type="ECO:0000313" key="2">
    <source>
        <dbReference type="Proteomes" id="UP000289465"/>
    </source>
</evidence>
<organism evidence="1 2">
    <name type="scientific">Achromobacter veterisilvae</name>
    <dbReference type="NCBI Taxonomy" id="2069367"/>
    <lineage>
        <taxon>Bacteria</taxon>
        <taxon>Pseudomonadati</taxon>
        <taxon>Pseudomonadota</taxon>
        <taxon>Betaproteobacteria</taxon>
        <taxon>Burkholderiales</taxon>
        <taxon>Alcaligenaceae</taxon>
        <taxon>Achromobacter</taxon>
    </lineage>
</organism>
<dbReference type="OrthoDB" id="7057971at2"/>
<dbReference type="RefSeq" id="WP_129241361.1">
    <property type="nucleotide sequence ID" value="NZ_UFQC01000012.1"/>
</dbReference>